<evidence type="ECO:0000256" key="4">
    <source>
        <dbReference type="ARBA" id="ARBA00022679"/>
    </source>
</evidence>
<comment type="similarity">
    <text evidence="5">Belongs to the UbiX/PAD1 family.</text>
</comment>
<dbReference type="OrthoDB" id="9540at2157"/>
<feature type="domain" description="Flavoprotein" evidence="6">
    <location>
        <begin position="3"/>
        <end position="169"/>
    </location>
</feature>
<keyword evidence="4 5" id="KW-0808">Transferase</keyword>
<protein>
    <recommendedName>
        <fullName evidence="5">Flavin prenyltransferase UbiX</fullName>
        <ecNumber evidence="5">2.5.1.129</ecNumber>
    </recommendedName>
</protein>
<feature type="binding site" evidence="5">
    <location>
        <position position="164"/>
    </location>
    <ligand>
        <name>dimethylallyl phosphate</name>
        <dbReference type="ChEBI" id="CHEBI:88052"/>
    </ligand>
</feature>
<organism evidence="7 8">
    <name type="scientific">Methanoregula boonei (strain DSM 21154 / JCM 14090 / 6A8)</name>
    <dbReference type="NCBI Taxonomy" id="456442"/>
    <lineage>
        <taxon>Archaea</taxon>
        <taxon>Methanobacteriati</taxon>
        <taxon>Methanobacteriota</taxon>
        <taxon>Stenosarchaea group</taxon>
        <taxon>Methanomicrobia</taxon>
        <taxon>Methanomicrobiales</taxon>
        <taxon>Methanoregulaceae</taxon>
        <taxon>Methanoregula</taxon>
    </lineage>
</organism>
<dbReference type="PANTHER" id="PTHR43374:SF1">
    <property type="entry name" value="FLAVIN PRENYLTRANSFERASE PAD1, MITOCHONDRIAL"/>
    <property type="match status" value="1"/>
</dbReference>
<keyword evidence="3 5" id="KW-0288">FMN</keyword>
<dbReference type="EMBL" id="CP000780">
    <property type="protein sequence ID" value="ABS54645.1"/>
    <property type="molecule type" value="Genomic_DNA"/>
</dbReference>
<dbReference type="AlphaFoldDB" id="A7I4I4"/>
<feature type="binding site" evidence="5">
    <location>
        <begin position="11"/>
        <end position="13"/>
    </location>
    <ligand>
        <name>FMN</name>
        <dbReference type="ChEBI" id="CHEBI:58210"/>
    </ligand>
</feature>
<dbReference type="HAMAP" id="MF_01984">
    <property type="entry name" value="ubiX_pad"/>
    <property type="match status" value="1"/>
</dbReference>
<keyword evidence="8" id="KW-1185">Reference proteome</keyword>
<dbReference type="InterPro" id="IPR036551">
    <property type="entry name" value="Flavin_trans-like"/>
</dbReference>
<feature type="binding site" evidence="5">
    <location>
        <position position="36"/>
    </location>
    <ligand>
        <name>FMN</name>
        <dbReference type="ChEBI" id="CHEBI:58210"/>
    </ligand>
</feature>
<dbReference type="InterPro" id="IPR003382">
    <property type="entry name" value="Flavoprotein"/>
</dbReference>
<dbReference type="HOGENOM" id="CLU_074522_0_1_2"/>
<proteinExistence type="inferred from homology"/>
<evidence type="ECO:0000256" key="5">
    <source>
        <dbReference type="HAMAP-Rule" id="MF_01984"/>
    </source>
</evidence>
<keyword evidence="1 5" id="KW-0637">Prenyltransferase</keyword>
<keyword evidence="2 5" id="KW-0285">Flavoprotein</keyword>
<dbReference type="InterPro" id="IPR004507">
    <property type="entry name" value="UbiX-like"/>
</dbReference>
<dbReference type="Proteomes" id="UP000002408">
    <property type="component" value="Chromosome"/>
</dbReference>
<keyword evidence="7" id="KW-0456">Lyase</keyword>
<dbReference type="NCBIfam" id="NF004685">
    <property type="entry name" value="PRK06029.1"/>
    <property type="match status" value="1"/>
</dbReference>
<accession>A7I4I4</accession>
<sequence>MKKEYVVGVTGASGICYARRLLEVLCQNAQVHLIISDVAREISRHERIDLTGFDAIYHDADAISADIASGSHPHNGMVIIPCSAKTLSAIATGYADNLITRTADVCLKERRKCILVTREMPLSRIHLQNMLTAHDAGATIMPASPGFYHHPQKIDDLVDMVVARVLDHLGVAHTLSERWSGYDA</sequence>
<gene>
    <name evidence="5" type="primary">ubiX</name>
    <name evidence="7" type="ordered locus">Mboo_0121</name>
</gene>
<dbReference type="GeneID" id="5411295"/>
<evidence type="ECO:0000259" key="6">
    <source>
        <dbReference type="Pfam" id="PF02441"/>
    </source>
</evidence>
<evidence type="ECO:0000256" key="1">
    <source>
        <dbReference type="ARBA" id="ARBA00022602"/>
    </source>
</evidence>
<dbReference type="PANTHER" id="PTHR43374">
    <property type="entry name" value="FLAVIN PRENYLTRANSFERASE"/>
    <property type="match status" value="1"/>
</dbReference>
<dbReference type="RefSeq" id="WP_011991133.1">
    <property type="nucleotide sequence ID" value="NC_009712.1"/>
</dbReference>
<evidence type="ECO:0000256" key="2">
    <source>
        <dbReference type="ARBA" id="ARBA00022630"/>
    </source>
</evidence>
<dbReference type="Pfam" id="PF02441">
    <property type="entry name" value="Flavoprotein"/>
    <property type="match status" value="1"/>
</dbReference>
<feature type="binding site" evidence="5">
    <location>
        <position position="148"/>
    </location>
    <ligand>
        <name>dimethylallyl phosphate</name>
        <dbReference type="ChEBI" id="CHEBI:88052"/>
    </ligand>
</feature>
<dbReference type="GO" id="GO:0106141">
    <property type="term" value="F:flavin prenyltransferase activity"/>
    <property type="evidence" value="ECO:0007669"/>
    <property type="project" value="UniProtKB-EC"/>
</dbReference>
<dbReference type="STRING" id="456442.Mboo_0121"/>
<dbReference type="eggNOG" id="arCOG01703">
    <property type="taxonomic scope" value="Archaea"/>
</dbReference>
<dbReference type="SUPFAM" id="SSF52507">
    <property type="entry name" value="Homo-oligomeric flavin-containing Cys decarboxylases, HFCD"/>
    <property type="match status" value="1"/>
</dbReference>
<comment type="function">
    <text evidence="5">Flavin prenyltransferase that catalyzes the synthesis of the prenylated FMN cofactor (prenyl-FMN) for 4-hydroxy-3-polyprenylbenzoic acid decarboxylase UbiD. The prenyltransferase is metal-independent and links a dimethylallyl moiety from dimethylallyl monophosphate (DMAP) to the flavin N5 and C6 atoms of FMN.</text>
</comment>
<evidence type="ECO:0000313" key="8">
    <source>
        <dbReference type="Proteomes" id="UP000002408"/>
    </source>
</evidence>
<reference evidence="8" key="1">
    <citation type="journal article" date="2015" name="Microbiology">
        <title>Genome of Methanoregula boonei 6A8 reveals adaptations to oligotrophic peatland environments.</title>
        <authorList>
            <person name="Braeuer S."/>
            <person name="Cadillo-Quiroz H."/>
            <person name="Kyrpides N."/>
            <person name="Woyke T."/>
            <person name="Goodwin L."/>
            <person name="Detter C."/>
            <person name="Podell S."/>
            <person name="Yavitt J.B."/>
            <person name="Zinder S.H."/>
        </authorList>
    </citation>
    <scope>NUCLEOTIDE SEQUENCE [LARGE SCALE GENOMIC DNA]</scope>
    <source>
        <strain evidence="8">DSM 21154 / JCM 14090 / 6A8</strain>
    </source>
</reference>
<comment type="catalytic activity">
    <reaction evidence="5">
        <text>dimethylallyl phosphate + FMNH2 = prenylated FMNH2 + phosphate</text>
        <dbReference type="Rhea" id="RHEA:37743"/>
        <dbReference type="ChEBI" id="CHEBI:43474"/>
        <dbReference type="ChEBI" id="CHEBI:57618"/>
        <dbReference type="ChEBI" id="CHEBI:87467"/>
        <dbReference type="ChEBI" id="CHEBI:88052"/>
        <dbReference type="EC" id="2.5.1.129"/>
    </reaction>
</comment>
<evidence type="ECO:0000313" key="7">
    <source>
        <dbReference type="EMBL" id="ABS54645.1"/>
    </source>
</evidence>
<feature type="binding site" evidence="5">
    <location>
        <begin position="83"/>
        <end position="86"/>
    </location>
    <ligand>
        <name>FMN</name>
        <dbReference type="ChEBI" id="CHEBI:58210"/>
    </ligand>
</feature>
<dbReference type="NCBIfam" id="TIGR00421">
    <property type="entry name" value="ubiX_pad"/>
    <property type="match status" value="1"/>
</dbReference>
<name>A7I4I4_METB6</name>
<dbReference type="GO" id="GO:0016831">
    <property type="term" value="F:carboxy-lyase activity"/>
    <property type="evidence" value="ECO:0007669"/>
    <property type="project" value="TreeGrafter"/>
</dbReference>
<feature type="binding site" evidence="5">
    <location>
        <position position="118"/>
    </location>
    <ligand>
        <name>FMN</name>
        <dbReference type="ChEBI" id="CHEBI:58210"/>
    </ligand>
</feature>
<dbReference type="KEGG" id="mbn:Mboo_0121"/>
<evidence type="ECO:0000256" key="3">
    <source>
        <dbReference type="ARBA" id="ARBA00022643"/>
    </source>
</evidence>
<dbReference type="Gene3D" id="3.40.50.1950">
    <property type="entry name" value="Flavin prenyltransferase-like"/>
    <property type="match status" value="1"/>
</dbReference>
<comment type="caution">
    <text evidence="5">Lacks conserved residue(s) required for the propagation of feature annotation.</text>
</comment>
<dbReference type="EC" id="2.5.1.129" evidence="5"/>